<name>A0A177MN90_METMH</name>
<keyword evidence="2 5" id="KW-0540">Nuclease</keyword>
<dbReference type="InterPro" id="IPR022907">
    <property type="entry name" value="VapC_family"/>
</dbReference>
<dbReference type="GO" id="GO:0003677">
    <property type="term" value="F:DNA binding"/>
    <property type="evidence" value="ECO:0007669"/>
    <property type="project" value="UniProtKB-KW"/>
</dbReference>
<comment type="cofactor">
    <cofactor evidence="5">
        <name>Mg(2+)</name>
        <dbReference type="ChEBI" id="CHEBI:18420"/>
    </cofactor>
</comment>
<feature type="domain" description="PIN" evidence="6">
    <location>
        <begin position="4"/>
        <end position="126"/>
    </location>
</feature>
<keyword evidence="1 5" id="KW-1277">Toxin-antitoxin system</keyword>
<dbReference type="Proteomes" id="UP000078090">
    <property type="component" value="Unassembled WGS sequence"/>
</dbReference>
<dbReference type="GO" id="GO:0000287">
    <property type="term" value="F:magnesium ion binding"/>
    <property type="evidence" value="ECO:0007669"/>
    <property type="project" value="UniProtKB-UniRule"/>
</dbReference>
<dbReference type="InterPro" id="IPR002716">
    <property type="entry name" value="PIN_dom"/>
</dbReference>
<proteinExistence type="inferred from homology"/>
<keyword evidence="4 5" id="KW-0378">Hydrolase</keyword>
<evidence type="ECO:0000256" key="3">
    <source>
        <dbReference type="ARBA" id="ARBA00022723"/>
    </source>
</evidence>
<organism evidence="7 8">
    <name type="scientific">Methylomonas methanica</name>
    <dbReference type="NCBI Taxonomy" id="421"/>
    <lineage>
        <taxon>Bacteria</taxon>
        <taxon>Pseudomonadati</taxon>
        <taxon>Pseudomonadota</taxon>
        <taxon>Gammaproteobacteria</taxon>
        <taxon>Methylococcales</taxon>
        <taxon>Methylococcaceae</taxon>
        <taxon>Methylomonas</taxon>
    </lineage>
</organism>
<evidence type="ECO:0000256" key="4">
    <source>
        <dbReference type="ARBA" id="ARBA00022801"/>
    </source>
</evidence>
<comment type="function">
    <text evidence="5">Toxic component of a toxin-antitoxin (TA) system. An RNase.</text>
</comment>
<dbReference type="NCBIfam" id="TIGR00028">
    <property type="entry name" value="Mtu_PIN_fam"/>
    <property type="match status" value="1"/>
</dbReference>
<dbReference type="GO" id="GO:0045926">
    <property type="term" value="P:negative regulation of growth"/>
    <property type="evidence" value="ECO:0007669"/>
    <property type="project" value="UniProtKB-ARBA"/>
</dbReference>
<dbReference type="InterPro" id="IPR006226">
    <property type="entry name" value="Mtu_PIN"/>
</dbReference>
<keyword evidence="5" id="KW-0800">Toxin</keyword>
<dbReference type="GO" id="GO:0016788">
    <property type="term" value="F:hydrolase activity, acting on ester bonds"/>
    <property type="evidence" value="ECO:0007669"/>
    <property type="project" value="InterPro"/>
</dbReference>
<comment type="similarity">
    <text evidence="5">Belongs to the PINc/VapC protein family.</text>
</comment>
<accession>A0A177MN90</accession>
<evidence type="ECO:0000313" key="7">
    <source>
        <dbReference type="EMBL" id="OAI07091.1"/>
    </source>
</evidence>
<evidence type="ECO:0000256" key="5">
    <source>
        <dbReference type="HAMAP-Rule" id="MF_00265"/>
    </source>
</evidence>
<evidence type="ECO:0000259" key="6">
    <source>
        <dbReference type="Pfam" id="PF01850"/>
    </source>
</evidence>
<dbReference type="GO" id="GO:0004540">
    <property type="term" value="F:RNA nuclease activity"/>
    <property type="evidence" value="ECO:0007669"/>
    <property type="project" value="InterPro"/>
</dbReference>
<dbReference type="SUPFAM" id="SSF88723">
    <property type="entry name" value="PIN domain-like"/>
    <property type="match status" value="1"/>
</dbReference>
<keyword evidence="3 5" id="KW-0479">Metal-binding</keyword>
<evidence type="ECO:0000256" key="1">
    <source>
        <dbReference type="ARBA" id="ARBA00022649"/>
    </source>
</evidence>
<dbReference type="OrthoDB" id="196567at2"/>
<dbReference type="AlphaFoldDB" id="A0A177MN90"/>
<sequence>MRALLDVNVLIALMDAGHAHHQIAMNWLDKNLSSGWASCPITQNGCIRIMSQPSYPGALPVAHVAERLAEASESVEHEFWPDSISLLDSGVFNWSSMLGHRQVTDIYLLTLALQHQARFVTLDRRITIDSVKGATAEQLIYLHG</sequence>
<comment type="caution">
    <text evidence="7">The sequence shown here is derived from an EMBL/GenBank/DDBJ whole genome shotgun (WGS) entry which is preliminary data.</text>
</comment>
<dbReference type="RefSeq" id="WP_064007665.1">
    <property type="nucleotide sequence ID" value="NZ_LUUG01000052.1"/>
</dbReference>
<evidence type="ECO:0000256" key="2">
    <source>
        <dbReference type="ARBA" id="ARBA00022722"/>
    </source>
</evidence>
<feature type="binding site" evidence="5">
    <location>
        <position position="6"/>
    </location>
    <ligand>
        <name>Mg(2+)</name>
        <dbReference type="ChEBI" id="CHEBI:18420"/>
    </ligand>
</feature>
<reference evidence="7 8" key="1">
    <citation type="submission" date="2016-03" db="EMBL/GenBank/DDBJ databases">
        <authorList>
            <person name="Ploux O."/>
        </authorList>
    </citation>
    <scope>NUCLEOTIDE SEQUENCE [LARGE SCALE GENOMIC DNA]</scope>
    <source>
        <strain evidence="7 8">R-45363</strain>
    </source>
</reference>
<keyword evidence="7" id="KW-0238">DNA-binding</keyword>
<protein>
    <recommendedName>
        <fullName evidence="5">Ribonuclease VapC</fullName>
        <shortName evidence="5">RNase VapC</shortName>
        <ecNumber evidence="5">3.1.-.-</ecNumber>
    </recommendedName>
    <alternativeName>
        <fullName evidence="5">Toxin VapC</fullName>
    </alternativeName>
</protein>
<gene>
    <name evidence="5" type="primary">vapC</name>
    <name evidence="7" type="ORF">A1332_09450</name>
</gene>
<dbReference type="HAMAP" id="MF_00265">
    <property type="entry name" value="VapC_Nob1"/>
    <property type="match status" value="1"/>
</dbReference>
<dbReference type="EC" id="3.1.-.-" evidence="5"/>
<dbReference type="InterPro" id="IPR029060">
    <property type="entry name" value="PIN-like_dom_sf"/>
</dbReference>
<evidence type="ECO:0000313" key="8">
    <source>
        <dbReference type="Proteomes" id="UP000078090"/>
    </source>
</evidence>
<dbReference type="EMBL" id="LUUG01000052">
    <property type="protein sequence ID" value="OAI07091.1"/>
    <property type="molecule type" value="Genomic_DNA"/>
</dbReference>
<dbReference type="Pfam" id="PF01850">
    <property type="entry name" value="PIN"/>
    <property type="match status" value="1"/>
</dbReference>
<feature type="binding site" evidence="5">
    <location>
        <position position="105"/>
    </location>
    <ligand>
        <name>Mg(2+)</name>
        <dbReference type="ChEBI" id="CHEBI:18420"/>
    </ligand>
</feature>
<dbReference type="GO" id="GO:0090729">
    <property type="term" value="F:toxin activity"/>
    <property type="evidence" value="ECO:0007669"/>
    <property type="project" value="UniProtKB-KW"/>
</dbReference>
<keyword evidence="5" id="KW-0460">Magnesium</keyword>